<protein>
    <submittedName>
        <fullName evidence="1">Uncharacterized protein</fullName>
    </submittedName>
</protein>
<dbReference type="EMBL" id="CACRXK020023849">
    <property type="protein sequence ID" value="CAB4038133.1"/>
    <property type="molecule type" value="Genomic_DNA"/>
</dbReference>
<dbReference type="AlphaFoldDB" id="A0A7D9LS00"/>
<dbReference type="Proteomes" id="UP001152795">
    <property type="component" value="Unassembled WGS sequence"/>
</dbReference>
<sequence>MPRNDDFMFYVLLGGEAVREYEKDGKSYIMTNLMHDTTYYEERVEFVDDREERQKIPVTPYQIAITLTSSKWQEAWAAVYVDGCFVKRVFLRQGKKFVLKGFNDGDKIREFLFSLPRFGRDKDDRIEEDRVNKVGCILIELKEAKYSHTEMRNKRSQSEQSLDYKQATKKDASVVTKGTYTMATTKPGRCIEDLHSGGKRECSNEKQKVTLWNTGVELSKLDVKYHMRHTLVGMGIEMLE</sequence>
<accession>A0A7D9LS00</accession>
<comment type="caution">
    <text evidence="1">The sequence shown here is derived from an EMBL/GenBank/DDBJ whole genome shotgun (WGS) entry which is preliminary data.</text>
</comment>
<name>A0A7D9LS00_PARCT</name>
<evidence type="ECO:0000313" key="1">
    <source>
        <dbReference type="EMBL" id="CAB4038133.1"/>
    </source>
</evidence>
<keyword evidence="2" id="KW-1185">Reference proteome</keyword>
<evidence type="ECO:0000313" key="2">
    <source>
        <dbReference type="Proteomes" id="UP001152795"/>
    </source>
</evidence>
<gene>
    <name evidence="1" type="ORF">PACLA_8A068652</name>
</gene>
<reference evidence="1" key="1">
    <citation type="submission" date="2020-04" db="EMBL/GenBank/DDBJ databases">
        <authorList>
            <person name="Alioto T."/>
            <person name="Alioto T."/>
            <person name="Gomez Garrido J."/>
        </authorList>
    </citation>
    <scope>NUCLEOTIDE SEQUENCE</scope>
    <source>
        <strain evidence="1">A484AB</strain>
    </source>
</reference>
<organism evidence="1 2">
    <name type="scientific">Paramuricea clavata</name>
    <name type="common">Red gorgonian</name>
    <name type="synonym">Violescent sea-whip</name>
    <dbReference type="NCBI Taxonomy" id="317549"/>
    <lineage>
        <taxon>Eukaryota</taxon>
        <taxon>Metazoa</taxon>
        <taxon>Cnidaria</taxon>
        <taxon>Anthozoa</taxon>
        <taxon>Octocorallia</taxon>
        <taxon>Malacalcyonacea</taxon>
        <taxon>Plexauridae</taxon>
        <taxon>Paramuricea</taxon>
    </lineage>
</organism>
<proteinExistence type="predicted"/>
<dbReference type="OrthoDB" id="5983726at2759"/>